<dbReference type="InterPro" id="IPR036618">
    <property type="entry name" value="PtsI_HPr-bd_sf"/>
</dbReference>
<evidence type="ECO:0000313" key="24">
    <source>
        <dbReference type="EMBL" id="BAM04614.1"/>
    </source>
</evidence>
<proteinExistence type="inferred from homology"/>
<evidence type="ECO:0000256" key="15">
    <source>
        <dbReference type="ARBA" id="ARBA00022842"/>
    </source>
</evidence>
<dbReference type="PATRIC" id="fig|1142394.8.peg.2536"/>
<dbReference type="GO" id="GO:0016301">
    <property type="term" value="F:kinase activity"/>
    <property type="evidence" value="ECO:0007669"/>
    <property type="project" value="UniProtKB-KW"/>
</dbReference>
<dbReference type="InterPro" id="IPR006318">
    <property type="entry name" value="PTS_EI-like"/>
</dbReference>
<keyword evidence="24" id="KW-0670">Pyruvate</keyword>
<dbReference type="SUPFAM" id="SSF51621">
    <property type="entry name" value="Phosphoenolpyruvate/pyruvate domain"/>
    <property type="match status" value="1"/>
</dbReference>
<reference evidence="24 25" key="1">
    <citation type="submission" date="2012-02" db="EMBL/GenBank/DDBJ databases">
        <title>Complete genome sequence of Phycisphaera mikurensis NBRC 102666.</title>
        <authorList>
            <person name="Ankai A."/>
            <person name="Hosoyama A."/>
            <person name="Terui Y."/>
            <person name="Sekine M."/>
            <person name="Fukai R."/>
            <person name="Kato Y."/>
            <person name="Nakamura S."/>
            <person name="Yamada-Narita S."/>
            <person name="Kawakoshi A."/>
            <person name="Fukunaga Y."/>
            <person name="Yamazaki S."/>
            <person name="Fujita N."/>
        </authorList>
    </citation>
    <scope>NUCLEOTIDE SEQUENCE [LARGE SCALE GENOMIC DNA]</scope>
    <source>
        <strain evidence="25">NBRC 102666 / KCTC 22515 / FYK2301M01</strain>
    </source>
</reference>
<feature type="binding site" evidence="19">
    <location>
        <begin position="459"/>
        <end position="460"/>
    </location>
    <ligand>
        <name>phosphoenolpyruvate</name>
        <dbReference type="ChEBI" id="CHEBI:58702"/>
    </ligand>
</feature>
<gene>
    <name evidence="24" type="primary">ptsI</name>
    <name evidence="24" type="ordered locus">PSMK_24550</name>
</gene>
<dbReference type="HOGENOM" id="CLU_007308_7_0_0"/>
<dbReference type="AlphaFoldDB" id="I0IH76"/>
<feature type="binding site" evidence="20">
    <location>
        <position position="436"/>
    </location>
    <ligand>
        <name>Mg(2+)</name>
        <dbReference type="ChEBI" id="CHEBI:18420"/>
    </ligand>
</feature>
<evidence type="ECO:0000259" key="22">
    <source>
        <dbReference type="Pfam" id="PF02896"/>
    </source>
</evidence>
<evidence type="ECO:0000256" key="13">
    <source>
        <dbReference type="ARBA" id="ARBA00022723"/>
    </source>
</evidence>
<evidence type="ECO:0000256" key="12">
    <source>
        <dbReference type="ARBA" id="ARBA00022683"/>
    </source>
</evidence>
<dbReference type="GO" id="GO:0046872">
    <property type="term" value="F:metal ion binding"/>
    <property type="evidence" value="ECO:0007669"/>
    <property type="project" value="UniProtKB-KW"/>
</dbReference>
<keyword evidence="12 17" id="KW-0598">Phosphotransferase system</keyword>
<evidence type="ECO:0000256" key="3">
    <source>
        <dbReference type="ARBA" id="ARBA00002728"/>
    </source>
</evidence>
<dbReference type="InterPro" id="IPR000121">
    <property type="entry name" value="PEP_util_C"/>
</dbReference>
<evidence type="ECO:0000256" key="2">
    <source>
        <dbReference type="ARBA" id="ARBA00001946"/>
    </source>
</evidence>
<organism evidence="24 25">
    <name type="scientific">Phycisphaera mikurensis (strain NBRC 102666 / KCTC 22515 / FYK2301M01)</name>
    <dbReference type="NCBI Taxonomy" id="1142394"/>
    <lineage>
        <taxon>Bacteria</taxon>
        <taxon>Pseudomonadati</taxon>
        <taxon>Planctomycetota</taxon>
        <taxon>Phycisphaerae</taxon>
        <taxon>Phycisphaerales</taxon>
        <taxon>Phycisphaeraceae</taxon>
        <taxon>Phycisphaera</taxon>
    </lineage>
</organism>
<dbReference type="GO" id="GO:0005737">
    <property type="term" value="C:cytoplasm"/>
    <property type="evidence" value="ECO:0007669"/>
    <property type="project" value="UniProtKB-SubCell"/>
</dbReference>
<dbReference type="PROSITE" id="PS00742">
    <property type="entry name" value="PEP_ENZYMES_2"/>
    <property type="match status" value="1"/>
</dbReference>
<comment type="subcellular location">
    <subcellularLocation>
        <location evidence="4 17">Cytoplasm</location>
    </subcellularLocation>
</comment>
<feature type="active site" description="Proton donor" evidence="18">
    <location>
        <position position="507"/>
    </location>
</feature>
<feature type="binding site" evidence="19">
    <location>
        <position position="334"/>
    </location>
    <ligand>
        <name>phosphoenolpyruvate</name>
        <dbReference type="ChEBI" id="CHEBI:58702"/>
    </ligand>
</feature>
<keyword evidence="13 17" id="KW-0479">Metal-binding</keyword>
<dbReference type="PRINTS" id="PR01736">
    <property type="entry name" value="PHPHTRNFRASE"/>
</dbReference>
<keyword evidence="9 17" id="KW-0963">Cytoplasm</keyword>
<dbReference type="Gene3D" id="3.50.30.10">
    <property type="entry name" value="Phosphohistidine domain"/>
    <property type="match status" value="1"/>
</dbReference>
<feature type="active site" description="Tele-phosphohistidine intermediate" evidence="18">
    <location>
        <position position="191"/>
    </location>
</feature>
<evidence type="ECO:0000256" key="7">
    <source>
        <dbReference type="ARBA" id="ARBA00016544"/>
    </source>
</evidence>
<dbReference type="NCBIfam" id="TIGR01417">
    <property type="entry name" value="PTS_I_fam"/>
    <property type="match status" value="1"/>
</dbReference>
<comment type="similarity">
    <text evidence="5 17">Belongs to the PEP-utilizing enzyme family.</text>
</comment>
<dbReference type="OrthoDB" id="9765468at2"/>
<dbReference type="InterPro" id="IPR024692">
    <property type="entry name" value="PTS_EI"/>
</dbReference>
<dbReference type="InterPro" id="IPR050499">
    <property type="entry name" value="PEP-utilizing_PTS_enzyme"/>
</dbReference>
<dbReference type="eggNOG" id="COG1080">
    <property type="taxonomic scope" value="Bacteria"/>
</dbReference>
<evidence type="ECO:0000256" key="14">
    <source>
        <dbReference type="ARBA" id="ARBA00022777"/>
    </source>
</evidence>
<sequence length="586" mass="64134">MITSRGIAVSPGIAIAEAVVLEPDASRVRKRLVAPAEVDRELQRFESALSASAEEVRALSVTTAETLGPELAKIFAFHAGMLADEHLLGQVRHSVRNDRVTADYAVYAVLSRLASTFSGHRDPYFRERVTDIQDLQRRILGKLHRPLDLGLAAITGPCILVARDLTPSQTATLDTAKVKGLVTDYGGRTSHTAILAHALGIPAIVGLEHATRDVNTGDTLVVDGKRGVLIVDPDAPELLAYREENDRDADREQKRGKLRDVQAVTRDGTPIELLANIEFASEIPGALDNGAEGVGLFRTEFLYLAAAEEPTEEGQLKGYRDAIRHLAGRPLTIRTLDLGADKLSGLAGVGEDDHERNPFLGCRSIRLSLQNLPMFKRQLRAILRASAEGPVRIMFPLISGVMELRQAKMVLNDVIEDLDDEGIAFDRSVEVGMMIEVPSVAIQARCFAEEVDFFSIGTNDLVQYTLAVDRCNERVAPLYSACHPAVLMLLKEVIRAADRTGIPVSLCGEMAGQPEYVMLLLGLGLRRFSMTPPAIPEVKQVLRAVSIEQCRRVAGKASRFDSDREVLNFVRDELSRVLPEVYSGRA</sequence>
<dbReference type="RefSeq" id="WP_014437827.1">
    <property type="nucleotide sequence ID" value="NC_017080.1"/>
</dbReference>
<dbReference type="EMBL" id="AP012338">
    <property type="protein sequence ID" value="BAM04614.1"/>
    <property type="molecule type" value="Genomic_DNA"/>
</dbReference>
<feature type="domain" description="PEP-utilising enzyme C-terminal" evidence="22">
    <location>
        <begin position="254"/>
        <end position="545"/>
    </location>
</feature>
<accession>I0IH76</accession>
<dbReference type="InterPro" id="IPR008731">
    <property type="entry name" value="PTS_EIN"/>
</dbReference>
<evidence type="ECO:0000256" key="5">
    <source>
        <dbReference type="ARBA" id="ARBA00007837"/>
    </source>
</evidence>
<evidence type="ECO:0000256" key="6">
    <source>
        <dbReference type="ARBA" id="ARBA00012232"/>
    </source>
</evidence>
<dbReference type="STRING" id="1142394.PSMK_24550"/>
<keyword evidence="10 17" id="KW-0762">Sugar transport</keyword>
<evidence type="ECO:0000256" key="20">
    <source>
        <dbReference type="PIRSR" id="PIRSR000732-3"/>
    </source>
</evidence>
<evidence type="ECO:0000256" key="9">
    <source>
        <dbReference type="ARBA" id="ARBA00022490"/>
    </source>
</evidence>
<evidence type="ECO:0000256" key="17">
    <source>
        <dbReference type="PIRNR" id="PIRNR000732"/>
    </source>
</evidence>
<dbReference type="PANTHER" id="PTHR46244:SF3">
    <property type="entry name" value="PHOSPHOENOLPYRUVATE-PROTEIN PHOSPHOTRANSFERASE"/>
    <property type="match status" value="1"/>
</dbReference>
<evidence type="ECO:0000256" key="8">
    <source>
        <dbReference type="ARBA" id="ARBA00022448"/>
    </source>
</evidence>
<evidence type="ECO:0000256" key="1">
    <source>
        <dbReference type="ARBA" id="ARBA00000683"/>
    </source>
</evidence>
<dbReference type="InterPro" id="IPR036637">
    <property type="entry name" value="Phosphohistidine_dom_sf"/>
</dbReference>
<feature type="domain" description="PEP-utilising enzyme mobile" evidence="21">
    <location>
        <begin position="157"/>
        <end position="227"/>
    </location>
</feature>
<evidence type="ECO:0000256" key="10">
    <source>
        <dbReference type="ARBA" id="ARBA00022597"/>
    </source>
</evidence>
<dbReference type="Pfam" id="PF05524">
    <property type="entry name" value="PEP-utilisers_N"/>
    <property type="match status" value="1"/>
</dbReference>
<evidence type="ECO:0000256" key="19">
    <source>
        <dbReference type="PIRSR" id="PIRSR000732-2"/>
    </source>
</evidence>
<dbReference type="Pfam" id="PF00391">
    <property type="entry name" value="PEP-utilizers"/>
    <property type="match status" value="1"/>
</dbReference>
<dbReference type="EC" id="2.7.3.9" evidence="6 17"/>
<dbReference type="Gene3D" id="3.20.20.60">
    <property type="entry name" value="Phosphoenolpyruvate-binding domains"/>
    <property type="match status" value="1"/>
</dbReference>
<dbReference type="Gene3D" id="1.10.274.10">
    <property type="entry name" value="PtsI, HPr-binding domain"/>
    <property type="match status" value="1"/>
</dbReference>
<dbReference type="InterPro" id="IPR015813">
    <property type="entry name" value="Pyrv/PenolPyrv_kinase-like_dom"/>
</dbReference>
<feature type="binding site" evidence="19">
    <location>
        <position position="298"/>
    </location>
    <ligand>
        <name>phosphoenolpyruvate</name>
        <dbReference type="ChEBI" id="CHEBI:58702"/>
    </ligand>
</feature>
<feature type="domain" description="Phosphotransferase system enzyme I N-terminal" evidence="23">
    <location>
        <begin position="5"/>
        <end position="128"/>
    </location>
</feature>
<feature type="binding site" evidence="20">
    <location>
        <position position="460"/>
    </location>
    <ligand>
        <name>Mg(2+)</name>
        <dbReference type="ChEBI" id="CHEBI:18420"/>
    </ligand>
</feature>
<dbReference type="GO" id="GO:0009401">
    <property type="term" value="P:phosphoenolpyruvate-dependent sugar phosphotransferase system"/>
    <property type="evidence" value="ECO:0007669"/>
    <property type="project" value="UniProtKB-KW"/>
</dbReference>
<comment type="function">
    <text evidence="3 17">General (non sugar-specific) component of the phosphoenolpyruvate-dependent sugar phosphotransferase system (sugar PTS). This major carbohydrate active-transport system catalyzes the phosphorylation of incoming sugar substrates concomitantly with their translocation across the cell membrane. Enzyme I transfers the phosphoryl group from phosphoenolpyruvate (PEP) to the phosphoryl carrier protein (HPr).</text>
</comment>
<evidence type="ECO:0000259" key="21">
    <source>
        <dbReference type="Pfam" id="PF00391"/>
    </source>
</evidence>
<evidence type="ECO:0000256" key="4">
    <source>
        <dbReference type="ARBA" id="ARBA00004496"/>
    </source>
</evidence>
<name>I0IH76_PHYMF</name>
<comment type="catalytic activity">
    <reaction evidence="1 17">
        <text>L-histidyl-[protein] + phosphoenolpyruvate = N(pros)-phospho-L-histidyl-[protein] + pyruvate</text>
        <dbReference type="Rhea" id="RHEA:23880"/>
        <dbReference type="Rhea" id="RHEA-COMP:9745"/>
        <dbReference type="Rhea" id="RHEA-COMP:9746"/>
        <dbReference type="ChEBI" id="CHEBI:15361"/>
        <dbReference type="ChEBI" id="CHEBI:29979"/>
        <dbReference type="ChEBI" id="CHEBI:58702"/>
        <dbReference type="ChEBI" id="CHEBI:64837"/>
        <dbReference type="EC" id="2.7.3.9"/>
    </reaction>
</comment>
<evidence type="ECO:0000256" key="18">
    <source>
        <dbReference type="PIRSR" id="PIRSR000732-1"/>
    </source>
</evidence>
<evidence type="ECO:0000256" key="11">
    <source>
        <dbReference type="ARBA" id="ARBA00022679"/>
    </source>
</evidence>
<keyword evidence="14 17" id="KW-0418">Kinase</keyword>
<comment type="cofactor">
    <cofactor evidence="2 17 20">
        <name>Mg(2+)</name>
        <dbReference type="ChEBI" id="CHEBI:18420"/>
    </cofactor>
</comment>
<dbReference type="InterPro" id="IPR023151">
    <property type="entry name" value="PEP_util_CS"/>
</dbReference>
<dbReference type="Proteomes" id="UP000007881">
    <property type="component" value="Chromosome"/>
</dbReference>
<evidence type="ECO:0000259" key="23">
    <source>
        <dbReference type="Pfam" id="PF05524"/>
    </source>
</evidence>
<dbReference type="SUPFAM" id="SSF47831">
    <property type="entry name" value="Enzyme I of the PEP:sugar phosphotransferase system HPr-binding (sub)domain"/>
    <property type="match status" value="1"/>
</dbReference>
<keyword evidence="25" id="KW-1185">Reference proteome</keyword>
<dbReference type="InterPro" id="IPR040442">
    <property type="entry name" value="Pyrv_kinase-like_dom_sf"/>
</dbReference>
<evidence type="ECO:0000256" key="16">
    <source>
        <dbReference type="ARBA" id="ARBA00033235"/>
    </source>
</evidence>
<dbReference type="PIRSF" id="PIRSF000732">
    <property type="entry name" value="PTS_enzyme_I"/>
    <property type="match status" value="1"/>
</dbReference>
<keyword evidence="8 17" id="KW-0813">Transport</keyword>
<keyword evidence="11 17" id="KW-0808">Transferase</keyword>
<evidence type="ECO:0000313" key="25">
    <source>
        <dbReference type="Proteomes" id="UP000007881"/>
    </source>
</evidence>
<dbReference type="InterPro" id="IPR008279">
    <property type="entry name" value="PEP-util_enz_mobile_dom"/>
</dbReference>
<keyword evidence="15 17" id="KW-0460">Magnesium</keyword>
<dbReference type="PANTHER" id="PTHR46244">
    <property type="entry name" value="PHOSPHOENOLPYRUVATE-PROTEIN PHOSPHOTRANSFERASE"/>
    <property type="match status" value="1"/>
</dbReference>
<protein>
    <recommendedName>
        <fullName evidence="7 17">Phosphoenolpyruvate-protein phosphotransferase</fullName>
        <ecNumber evidence="6 17">2.7.3.9</ecNumber>
    </recommendedName>
    <alternativeName>
        <fullName evidence="16 17">Phosphotransferase system, enzyme I</fullName>
    </alternativeName>
</protein>
<dbReference type="GO" id="GO:0008965">
    <property type="term" value="F:phosphoenolpyruvate-protein phosphotransferase activity"/>
    <property type="evidence" value="ECO:0007669"/>
    <property type="project" value="UniProtKB-EC"/>
</dbReference>
<dbReference type="Pfam" id="PF02896">
    <property type="entry name" value="PEP-utilizers_C"/>
    <property type="match status" value="1"/>
</dbReference>
<feature type="binding site" evidence="19">
    <location>
        <position position="470"/>
    </location>
    <ligand>
        <name>phosphoenolpyruvate</name>
        <dbReference type="ChEBI" id="CHEBI:58702"/>
    </ligand>
</feature>
<dbReference type="KEGG" id="phm:PSMK_24550"/>
<dbReference type="SUPFAM" id="SSF52009">
    <property type="entry name" value="Phosphohistidine domain"/>
    <property type="match status" value="1"/>
</dbReference>